<dbReference type="RefSeq" id="XP_037192153.1">
    <property type="nucleotide sequence ID" value="XM_037338847.1"/>
</dbReference>
<dbReference type="Proteomes" id="UP000531561">
    <property type="component" value="Unassembled WGS sequence"/>
</dbReference>
<keyword evidence="3" id="KW-1185">Reference proteome</keyword>
<feature type="compositionally biased region" description="Polar residues" evidence="1">
    <location>
        <begin position="39"/>
        <end position="48"/>
    </location>
</feature>
<reference evidence="2 3" key="1">
    <citation type="journal article" date="2020" name="Phytopathology">
        <title>A high-quality genome resource of Botrytis fragariae, a new and rapidly spreading fungal pathogen causing strawberry gray mold in the U.S.A.</title>
        <authorList>
            <person name="Wu Y."/>
            <person name="Saski C.A."/>
            <person name="Schnabel G."/>
            <person name="Xiao S."/>
            <person name="Hu M."/>
        </authorList>
    </citation>
    <scope>NUCLEOTIDE SEQUENCE [LARGE SCALE GENOMIC DNA]</scope>
    <source>
        <strain evidence="2 3">BVB16</strain>
    </source>
</reference>
<feature type="region of interest" description="Disordered" evidence="1">
    <location>
        <begin position="1"/>
        <end position="68"/>
    </location>
</feature>
<dbReference type="OrthoDB" id="3549995at2759"/>
<feature type="compositionally biased region" description="Polar residues" evidence="1">
    <location>
        <begin position="17"/>
        <end position="30"/>
    </location>
</feature>
<gene>
    <name evidence="2" type="ORF">Bfra_008486</name>
</gene>
<evidence type="ECO:0000256" key="1">
    <source>
        <dbReference type="SAM" id="MobiDB-lite"/>
    </source>
</evidence>
<dbReference type="EMBL" id="JABFCT010000009">
    <property type="protein sequence ID" value="KAF5873207.1"/>
    <property type="molecule type" value="Genomic_DNA"/>
</dbReference>
<protein>
    <submittedName>
        <fullName evidence="2">Uncharacterized protein</fullName>
    </submittedName>
</protein>
<organism evidence="2 3">
    <name type="scientific">Botrytis fragariae</name>
    <dbReference type="NCBI Taxonomy" id="1964551"/>
    <lineage>
        <taxon>Eukaryota</taxon>
        <taxon>Fungi</taxon>
        <taxon>Dikarya</taxon>
        <taxon>Ascomycota</taxon>
        <taxon>Pezizomycotina</taxon>
        <taxon>Leotiomycetes</taxon>
        <taxon>Helotiales</taxon>
        <taxon>Sclerotiniaceae</taxon>
        <taxon>Botrytis</taxon>
    </lineage>
</organism>
<comment type="caution">
    <text evidence="2">The sequence shown here is derived from an EMBL/GenBank/DDBJ whole genome shotgun (WGS) entry which is preliminary data.</text>
</comment>
<evidence type="ECO:0000313" key="2">
    <source>
        <dbReference type="EMBL" id="KAF5873207.1"/>
    </source>
</evidence>
<dbReference type="GeneID" id="59262539"/>
<proteinExistence type="predicted"/>
<evidence type="ECO:0000313" key="3">
    <source>
        <dbReference type="Proteomes" id="UP000531561"/>
    </source>
</evidence>
<sequence>MTSQCDSKQPPRPHSPASMTVPQIPSSIHTEQPKLINDMTLSPGSESPVNLRGGGRHNRHHHSHTGRK</sequence>
<dbReference type="AlphaFoldDB" id="A0A8H6AT99"/>
<accession>A0A8H6AT99</accession>
<feature type="compositionally biased region" description="Basic residues" evidence="1">
    <location>
        <begin position="54"/>
        <end position="68"/>
    </location>
</feature>
<name>A0A8H6AT99_9HELO</name>